<evidence type="ECO:0000256" key="2">
    <source>
        <dbReference type="ARBA" id="ARBA00022908"/>
    </source>
</evidence>
<dbReference type="InterPro" id="IPR013762">
    <property type="entry name" value="Integrase-like_cat_sf"/>
</dbReference>
<evidence type="ECO:0000256" key="1">
    <source>
        <dbReference type="ARBA" id="ARBA00008857"/>
    </source>
</evidence>
<feature type="domain" description="Tyr recombinase" evidence="6">
    <location>
        <begin position="157"/>
        <end position="349"/>
    </location>
</feature>
<dbReference type="InterPro" id="IPR010998">
    <property type="entry name" value="Integrase_recombinase_N"/>
</dbReference>
<evidence type="ECO:0000256" key="5">
    <source>
        <dbReference type="PROSITE-ProRule" id="PRU01248"/>
    </source>
</evidence>
<dbReference type="PANTHER" id="PTHR30349">
    <property type="entry name" value="PHAGE INTEGRASE-RELATED"/>
    <property type="match status" value="1"/>
</dbReference>
<dbReference type="RefSeq" id="WP_269337327.1">
    <property type="nucleotide sequence ID" value="NZ_JBFSSG010000001.1"/>
</dbReference>
<dbReference type="Gene3D" id="1.10.443.10">
    <property type="entry name" value="Intergrase catalytic core"/>
    <property type="match status" value="1"/>
</dbReference>
<proteinExistence type="inferred from homology"/>
<evidence type="ECO:0000259" key="6">
    <source>
        <dbReference type="PROSITE" id="PS51898"/>
    </source>
</evidence>
<organism evidence="8 9">
    <name type="scientific">Vibrio pomeroyi</name>
    <dbReference type="NCBI Taxonomy" id="198832"/>
    <lineage>
        <taxon>Bacteria</taxon>
        <taxon>Pseudomonadati</taxon>
        <taxon>Pseudomonadota</taxon>
        <taxon>Gammaproteobacteria</taxon>
        <taxon>Vibrionales</taxon>
        <taxon>Vibrionaceae</taxon>
        <taxon>Vibrio</taxon>
    </lineage>
</organism>
<keyword evidence="3 5" id="KW-0238">DNA-binding</keyword>
<dbReference type="SUPFAM" id="SSF47823">
    <property type="entry name" value="lambda integrase-like, N-terminal domain"/>
    <property type="match status" value="1"/>
</dbReference>
<dbReference type="InterPro" id="IPR002104">
    <property type="entry name" value="Integrase_catalytic"/>
</dbReference>
<evidence type="ECO:0000313" key="9">
    <source>
        <dbReference type="Proteomes" id="UP001570071"/>
    </source>
</evidence>
<dbReference type="Gene3D" id="1.10.150.130">
    <property type="match status" value="1"/>
</dbReference>
<comment type="similarity">
    <text evidence="1">Belongs to the 'phage' integrase family.</text>
</comment>
<dbReference type="EMBL" id="JBFSSG010000001">
    <property type="protein sequence ID" value="MEZ8719553.1"/>
    <property type="molecule type" value="Genomic_DNA"/>
</dbReference>
<evidence type="ECO:0000313" key="8">
    <source>
        <dbReference type="EMBL" id="MEZ8719553.1"/>
    </source>
</evidence>
<accession>A0ABV4MQY6</accession>
<dbReference type="PROSITE" id="PS51900">
    <property type="entry name" value="CB"/>
    <property type="match status" value="1"/>
</dbReference>
<dbReference type="InterPro" id="IPR044068">
    <property type="entry name" value="CB"/>
</dbReference>
<keyword evidence="2" id="KW-0229">DNA integration</keyword>
<dbReference type="SUPFAM" id="SSF56349">
    <property type="entry name" value="DNA breaking-rejoining enzymes"/>
    <property type="match status" value="1"/>
</dbReference>
<sequence>MNNRQLVKQNYGHPTKINQGEASRQEILSDLSDDALRFMRNKHAKNTQNAYQSDARVFTEWCFLNGVEPEKCSTADIANFLSDQASGELCRWKWSDKANRIGSLVDGEPLAYSTIYRRWNGVKFALKQRGRIFLETELDVIKEVMQGIASKIGTEKKKVRGIKPDDLKLIFSTFDLTNHIDLRDRALLMLLFAGAFRRSEISALLVRNVKIYDGKGMEIKLAKAKRKKNGIKKTILVGEELCPVLFLQEYMEAADIQNGYVFRRTNRGRKMLKEPISGTSIYNMVKDRCKAADLEGLFGGHSGRRGFVDASLSAGKPLNKVMEMTGHSSVQTVQEYFDDTERWRDNAGDGLY</sequence>
<dbReference type="PROSITE" id="PS51898">
    <property type="entry name" value="TYR_RECOMBINASE"/>
    <property type="match status" value="1"/>
</dbReference>
<comment type="caution">
    <text evidence="8">The sequence shown here is derived from an EMBL/GenBank/DDBJ whole genome shotgun (WGS) entry which is preliminary data.</text>
</comment>
<keyword evidence="4" id="KW-0233">DNA recombination</keyword>
<dbReference type="Proteomes" id="UP001570071">
    <property type="component" value="Unassembled WGS sequence"/>
</dbReference>
<keyword evidence="9" id="KW-1185">Reference proteome</keyword>
<evidence type="ECO:0000256" key="4">
    <source>
        <dbReference type="ARBA" id="ARBA00023172"/>
    </source>
</evidence>
<dbReference type="CDD" id="cd00799">
    <property type="entry name" value="INT_Cre_C"/>
    <property type="match status" value="1"/>
</dbReference>
<reference evidence="8 9" key="1">
    <citation type="journal article" date="2024" name="ISME J.">
        <title>Tailless and filamentous prophages are predominant in marine Vibrio.</title>
        <authorList>
            <person name="Steensen K."/>
            <person name="Seneca J."/>
            <person name="Bartlau N."/>
            <person name="Yu X.A."/>
            <person name="Hussain F.A."/>
            <person name="Polz M.F."/>
        </authorList>
    </citation>
    <scope>NUCLEOTIDE SEQUENCE [LARGE SCALE GENOMIC DNA]</scope>
    <source>
        <strain evidence="8 9">10N.239.312.F12</strain>
    </source>
</reference>
<gene>
    <name evidence="8" type="ORF">AB6D66_00645</name>
</gene>
<dbReference type="InterPro" id="IPR011010">
    <property type="entry name" value="DNA_brk_join_enz"/>
</dbReference>
<dbReference type="Pfam" id="PF00589">
    <property type="entry name" value="Phage_integrase"/>
    <property type="match status" value="1"/>
</dbReference>
<evidence type="ECO:0000259" key="7">
    <source>
        <dbReference type="PROSITE" id="PS51900"/>
    </source>
</evidence>
<evidence type="ECO:0000256" key="3">
    <source>
        <dbReference type="ARBA" id="ARBA00023125"/>
    </source>
</evidence>
<name>A0ABV4MQY6_9VIBR</name>
<dbReference type="InterPro" id="IPR050090">
    <property type="entry name" value="Tyrosine_recombinase_XerCD"/>
</dbReference>
<feature type="domain" description="Core-binding (CB)" evidence="7">
    <location>
        <begin position="26"/>
        <end position="130"/>
    </location>
</feature>
<dbReference type="PANTHER" id="PTHR30349:SF41">
    <property type="entry name" value="INTEGRASE_RECOMBINASE PROTEIN MJ0367-RELATED"/>
    <property type="match status" value="1"/>
</dbReference>
<protein>
    <submittedName>
        <fullName evidence="8">Tyrosine-type recombinase/integrase</fullName>
    </submittedName>
</protein>